<dbReference type="Proteomes" id="UP000467637">
    <property type="component" value="Unassembled WGS sequence"/>
</dbReference>
<evidence type="ECO:0000313" key="2">
    <source>
        <dbReference type="Proteomes" id="UP000467637"/>
    </source>
</evidence>
<gene>
    <name evidence="1" type="ORF">GON05_01750</name>
</gene>
<dbReference type="RefSeq" id="WP_157317533.1">
    <property type="nucleotide sequence ID" value="NZ_WSEM01000003.1"/>
</dbReference>
<comment type="caution">
    <text evidence="1">The sequence shown here is derived from an EMBL/GenBank/DDBJ whole genome shotgun (WGS) entry which is preliminary data.</text>
</comment>
<name>A0ABW9TZT7_9BACL</name>
<proteinExistence type="predicted"/>
<accession>A0ABW9TZT7</accession>
<evidence type="ECO:0000313" key="1">
    <source>
        <dbReference type="EMBL" id="MVQ33362.1"/>
    </source>
</evidence>
<reference evidence="1 2" key="1">
    <citation type="submission" date="2019-12" db="EMBL/GenBank/DDBJ databases">
        <authorList>
            <person name="Huq M.A."/>
        </authorList>
    </citation>
    <scope>NUCLEOTIDE SEQUENCE [LARGE SCALE GENOMIC DNA]</scope>
    <source>
        <strain evidence="1 2">MAH-34</strain>
    </source>
</reference>
<keyword evidence="2" id="KW-1185">Reference proteome</keyword>
<organism evidence="1 2">
    <name type="scientific">Paenibacillus anseongense</name>
    <dbReference type="NCBI Taxonomy" id="2682845"/>
    <lineage>
        <taxon>Bacteria</taxon>
        <taxon>Bacillati</taxon>
        <taxon>Bacillota</taxon>
        <taxon>Bacilli</taxon>
        <taxon>Bacillales</taxon>
        <taxon>Paenibacillaceae</taxon>
        <taxon>Paenibacillus</taxon>
    </lineage>
</organism>
<dbReference type="EMBL" id="WSEM01000003">
    <property type="protein sequence ID" value="MVQ33362.1"/>
    <property type="molecule type" value="Genomic_DNA"/>
</dbReference>
<protein>
    <submittedName>
        <fullName evidence="1">Uncharacterized protein</fullName>
    </submittedName>
</protein>
<sequence length="59" mass="6899">MSKLDYTIKLVYPDWVVDEYRDKRMGFAGKHKNIHSPIGEPGEMVSFLNPDQVILLSYR</sequence>